<protein>
    <submittedName>
        <fullName evidence="2">Type II toxin-antitoxin system RelE/ParE family toxin</fullName>
    </submittedName>
</protein>
<dbReference type="InterPro" id="IPR007712">
    <property type="entry name" value="RelE/ParE_toxin"/>
</dbReference>
<gene>
    <name evidence="2" type="ORF">K9D25_20100</name>
</gene>
<sequence>MAYKIIISPEARSDLISLFRFVAERSGKDTALSYVERIEAYCCSFTDFPVRGTCRDDIVPGLRIVGFERRVTIAFHIERERVVFDRVLYGGRSLERLGDDD</sequence>
<dbReference type="Gene3D" id="3.30.2310.20">
    <property type="entry name" value="RelE-like"/>
    <property type="match status" value="1"/>
</dbReference>
<proteinExistence type="predicted"/>
<dbReference type="RefSeq" id="WP_244377755.1">
    <property type="nucleotide sequence ID" value="NZ_CP083239.1"/>
</dbReference>
<dbReference type="EMBL" id="CP083239">
    <property type="protein sequence ID" value="UOK70981.1"/>
    <property type="molecule type" value="Genomic_DNA"/>
</dbReference>
<dbReference type="AlphaFoldDB" id="A0A9E6ZV57"/>
<accession>A0A9E6ZV57</accession>
<dbReference type="KEGG" id="apol:K9D25_20100"/>
<organism evidence="2 3">
    <name type="scientific">Ancylobacter polymorphus</name>
    <dbReference type="NCBI Taxonomy" id="223390"/>
    <lineage>
        <taxon>Bacteria</taxon>
        <taxon>Pseudomonadati</taxon>
        <taxon>Pseudomonadota</taxon>
        <taxon>Alphaproteobacteria</taxon>
        <taxon>Hyphomicrobiales</taxon>
        <taxon>Xanthobacteraceae</taxon>
        <taxon>Ancylobacter</taxon>
    </lineage>
</organism>
<evidence type="ECO:0000313" key="3">
    <source>
        <dbReference type="Proteomes" id="UP000831684"/>
    </source>
</evidence>
<name>A0A9E6ZV57_9HYPH</name>
<dbReference type="Proteomes" id="UP000831684">
    <property type="component" value="Chromosome"/>
</dbReference>
<evidence type="ECO:0000313" key="2">
    <source>
        <dbReference type="EMBL" id="UOK70981.1"/>
    </source>
</evidence>
<evidence type="ECO:0000256" key="1">
    <source>
        <dbReference type="ARBA" id="ARBA00022649"/>
    </source>
</evidence>
<dbReference type="InterPro" id="IPR035093">
    <property type="entry name" value="RelE/ParE_toxin_dom_sf"/>
</dbReference>
<keyword evidence="1" id="KW-1277">Toxin-antitoxin system</keyword>
<reference evidence="2" key="1">
    <citation type="submission" date="2021-09" db="EMBL/GenBank/DDBJ databases">
        <title>Network and meta-omics reveal the key degrader and cooperation patterns in an efficient 1,4-dioxane-degrading microbial community.</title>
        <authorList>
            <person name="Dai C."/>
        </authorList>
    </citation>
    <scope>NUCLEOTIDE SEQUENCE</scope>
    <source>
        <strain evidence="2">ZM13</strain>
    </source>
</reference>
<dbReference type="Pfam" id="PF05016">
    <property type="entry name" value="ParE_toxin"/>
    <property type="match status" value="1"/>
</dbReference>